<evidence type="ECO:0000313" key="2">
    <source>
        <dbReference type="EMBL" id="MFC3716848.1"/>
    </source>
</evidence>
<dbReference type="EMBL" id="JBHRYA010000007">
    <property type="protein sequence ID" value="MFC3716848.1"/>
    <property type="molecule type" value="Genomic_DNA"/>
</dbReference>
<accession>A0ABV7XNE5</accession>
<gene>
    <name evidence="2" type="primary">hemP</name>
    <name evidence="2" type="ORF">ACFONC_11865</name>
</gene>
<keyword evidence="3" id="KW-1185">Reference proteome</keyword>
<organism evidence="2 3">
    <name type="scientific">Luteimonas soli</name>
    <dbReference type="NCBI Taxonomy" id="1648966"/>
    <lineage>
        <taxon>Bacteria</taxon>
        <taxon>Pseudomonadati</taxon>
        <taxon>Pseudomonadota</taxon>
        <taxon>Gammaproteobacteria</taxon>
        <taxon>Lysobacterales</taxon>
        <taxon>Lysobacteraceae</taxon>
        <taxon>Luteimonas</taxon>
    </lineage>
</organism>
<name>A0ABV7XNE5_9GAMM</name>
<dbReference type="RefSeq" id="WP_386744302.1">
    <property type="nucleotide sequence ID" value="NZ_JBHRYA010000007.1"/>
</dbReference>
<sequence length="65" mass="7539">MLAVHPHAHDPSHTTHHTAERPSAVETVEIDSTRLLKGQRELLIRHGNECYRLRHTRNDKLILTK</sequence>
<dbReference type="InterPro" id="IPR019600">
    <property type="entry name" value="Hemin_uptake_protein_HemP"/>
</dbReference>
<evidence type="ECO:0000313" key="3">
    <source>
        <dbReference type="Proteomes" id="UP001595705"/>
    </source>
</evidence>
<evidence type="ECO:0000256" key="1">
    <source>
        <dbReference type="SAM" id="MobiDB-lite"/>
    </source>
</evidence>
<feature type="region of interest" description="Disordered" evidence="1">
    <location>
        <begin position="1"/>
        <end position="28"/>
    </location>
</feature>
<proteinExistence type="predicted"/>
<dbReference type="Proteomes" id="UP001595705">
    <property type="component" value="Unassembled WGS sequence"/>
</dbReference>
<dbReference type="Pfam" id="PF10636">
    <property type="entry name" value="hemP"/>
    <property type="match status" value="1"/>
</dbReference>
<dbReference type="Gene3D" id="2.10.70.10">
    <property type="entry name" value="Complement Module, domain 1"/>
    <property type="match status" value="1"/>
</dbReference>
<feature type="compositionally biased region" description="Basic and acidic residues" evidence="1">
    <location>
        <begin position="7"/>
        <end position="20"/>
    </location>
</feature>
<protein>
    <submittedName>
        <fullName evidence="2">Hemin uptake protein HemP</fullName>
    </submittedName>
</protein>
<comment type="caution">
    <text evidence="2">The sequence shown here is derived from an EMBL/GenBank/DDBJ whole genome shotgun (WGS) entry which is preliminary data.</text>
</comment>
<reference evidence="3" key="1">
    <citation type="journal article" date="2019" name="Int. J. Syst. Evol. Microbiol.">
        <title>The Global Catalogue of Microorganisms (GCM) 10K type strain sequencing project: providing services to taxonomists for standard genome sequencing and annotation.</title>
        <authorList>
            <consortium name="The Broad Institute Genomics Platform"/>
            <consortium name="The Broad Institute Genome Sequencing Center for Infectious Disease"/>
            <person name="Wu L."/>
            <person name="Ma J."/>
        </authorList>
    </citation>
    <scope>NUCLEOTIDE SEQUENCE [LARGE SCALE GENOMIC DNA]</scope>
    <source>
        <strain evidence="3">KCTC 42441</strain>
    </source>
</reference>